<keyword evidence="1 3" id="KW-0597">Phosphoprotein</keyword>
<dbReference type="OrthoDB" id="9789181at2"/>
<evidence type="ECO:0000259" key="4">
    <source>
        <dbReference type="PROSITE" id="PS50110"/>
    </source>
</evidence>
<organism evidence="5 6">
    <name type="scientific">Candidatus Sulfobium mesophilum</name>
    <dbReference type="NCBI Taxonomy" id="2016548"/>
    <lineage>
        <taxon>Bacteria</taxon>
        <taxon>Pseudomonadati</taxon>
        <taxon>Nitrospirota</taxon>
        <taxon>Nitrospiria</taxon>
        <taxon>Nitrospirales</taxon>
        <taxon>Nitrospiraceae</taxon>
        <taxon>Candidatus Sulfobium</taxon>
    </lineage>
</organism>
<evidence type="ECO:0000256" key="1">
    <source>
        <dbReference type="ARBA" id="ARBA00022553"/>
    </source>
</evidence>
<feature type="modified residue" description="4-aspartylphosphate" evidence="3">
    <location>
        <position position="60"/>
    </location>
</feature>
<dbReference type="SUPFAM" id="SSF52172">
    <property type="entry name" value="CheY-like"/>
    <property type="match status" value="1"/>
</dbReference>
<dbReference type="AlphaFoldDB" id="A0A2U3QGF3"/>
<dbReference type="InterPro" id="IPR050595">
    <property type="entry name" value="Bact_response_regulator"/>
</dbReference>
<dbReference type="CDD" id="cd00156">
    <property type="entry name" value="REC"/>
    <property type="match status" value="1"/>
</dbReference>
<feature type="domain" description="Response regulatory" evidence="4">
    <location>
        <begin position="10"/>
        <end position="123"/>
    </location>
</feature>
<accession>A0A2U3QGF3</accession>
<reference evidence="6" key="1">
    <citation type="submission" date="2018-03" db="EMBL/GenBank/DDBJ databases">
        <authorList>
            <person name="Zecchin S."/>
        </authorList>
    </citation>
    <scope>NUCLEOTIDE SEQUENCE [LARGE SCALE GENOMIC DNA]</scope>
</reference>
<evidence type="ECO:0000256" key="3">
    <source>
        <dbReference type="PROSITE-ProRule" id="PRU00169"/>
    </source>
</evidence>
<gene>
    <name evidence="5" type="ORF">NBG4_230034</name>
</gene>
<dbReference type="Proteomes" id="UP000245125">
    <property type="component" value="Unassembled WGS sequence"/>
</dbReference>
<dbReference type="PANTHER" id="PTHR44591:SF14">
    <property type="entry name" value="PROTEIN PILG"/>
    <property type="match status" value="1"/>
</dbReference>
<keyword evidence="6" id="KW-1185">Reference proteome</keyword>
<protein>
    <recommendedName>
        <fullName evidence="4">Response regulatory domain-containing protein</fullName>
    </recommendedName>
</protein>
<dbReference type="Pfam" id="PF00072">
    <property type="entry name" value="Response_reg"/>
    <property type="match status" value="1"/>
</dbReference>
<dbReference type="PANTHER" id="PTHR44591">
    <property type="entry name" value="STRESS RESPONSE REGULATOR PROTEIN 1"/>
    <property type="match status" value="1"/>
</dbReference>
<proteinExistence type="predicted"/>
<dbReference type="SMART" id="SM00448">
    <property type="entry name" value="REC"/>
    <property type="match status" value="1"/>
</dbReference>
<name>A0A2U3QGF3_9BACT</name>
<evidence type="ECO:0000256" key="2">
    <source>
        <dbReference type="ARBA" id="ARBA00023012"/>
    </source>
</evidence>
<dbReference type="InterPro" id="IPR011006">
    <property type="entry name" value="CheY-like_superfamily"/>
</dbReference>
<evidence type="ECO:0000313" key="6">
    <source>
        <dbReference type="Proteomes" id="UP000245125"/>
    </source>
</evidence>
<dbReference type="PROSITE" id="PS50110">
    <property type="entry name" value="RESPONSE_REGULATORY"/>
    <property type="match status" value="1"/>
</dbReference>
<evidence type="ECO:0000313" key="5">
    <source>
        <dbReference type="EMBL" id="SPQ00435.1"/>
    </source>
</evidence>
<dbReference type="InterPro" id="IPR001789">
    <property type="entry name" value="Sig_transdc_resp-reg_receiver"/>
</dbReference>
<dbReference type="EMBL" id="OUUY01000068">
    <property type="protein sequence ID" value="SPQ00435.1"/>
    <property type="molecule type" value="Genomic_DNA"/>
</dbReference>
<sequence>MNPSYNNDFRVLIVNDDPYMRSFLTAFCEVNNYDASFARTGKDALALIEQKGPYLLIIADFLIPHMHGVDFIMQVRGRWKNIPVIALSSSGETEKSLIEAGACLFLEKPINPYILEKEIESIRGAGEHGLPKHYPAGP</sequence>
<dbReference type="Gene3D" id="3.40.50.2300">
    <property type="match status" value="1"/>
</dbReference>
<keyword evidence="2" id="KW-0902">Two-component regulatory system</keyword>
<dbReference type="GO" id="GO:0000160">
    <property type="term" value="P:phosphorelay signal transduction system"/>
    <property type="evidence" value="ECO:0007669"/>
    <property type="project" value="UniProtKB-KW"/>
</dbReference>